<comment type="caution">
    <text evidence="2">The sequence shown here is derived from an EMBL/GenBank/DDBJ whole genome shotgun (WGS) entry which is preliminary data.</text>
</comment>
<accession>A0A2A9P9Q5</accession>
<feature type="region of interest" description="Disordered" evidence="1">
    <location>
        <begin position="96"/>
        <end position="122"/>
    </location>
</feature>
<reference evidence="2 3" key="2">
    <citation type="journal article" date="2017" name="Sci. Rep.">
        <title>Ant-infecting Ophiocordyceps genomes reveal a high diversity of potential behavioral manipulation genes and a possible major role for enterotoxins.</title>
        <authorList>
            <person name="de Bekker C."/>
            <person name="Ohm R.A."/>
            <person name="Evans H.C."/>
            <person name="Brachmann A."/>
            <person name="Hughes D.P."/>
        </authorList>
    </citation>
    <scope>NUCLEOTIDE SEQUENCE [LARGE SCALE GENOMIC DNA]</scope>
    <source>
        <strain evidence="2 3">SC16a</strain>
    </source>
</reference>
<keyword evidence="3" id="KW-1185">Reference proteome</keyword>
<proteinExistence type="predicted"/>
<dbReference type="Proteomes" id="UP000037136">
    <property type="component" value="Unassembled WGS sequence"/>
</dbReference>
<reference evidence="2 3" key="1">
    <citation type="journal article" date="2015" name="BMC Genomics">
        <title>Gene expression during zombie ant biting behavior reflects the complexity underlying fungal parasitic behavioral manipulation.</title>
        <authorList>
            <person name="de Bekker C."/>
            <person name="Ohm R.A."/>
            <person name="Loreto R.G."/>
            <person name="Sebastian A."/>
            <person name="Albert I."/>
            <person name="Merrow M."/>
            <person name="Brachmann A."/>
            <person name="Hughes D.P."/>
        </authorList>
    </citation>
    <scope>NUCLEOTIDE SEQUENCE [LARGE SCALE GENOMIC DNA]</scope>
    <source>
        <strain evidence="2 3">SC16a</strain>
    </source>
</reference>
<evidence type="ECO:0000313" key="3">
    <source>
        <dbReference type="Proteomes" id="UP000037136"/>
    </source>
</evidence>
<evidence type="ECO:0000313" key="2">
    <source>
        <dbReference type="EMBL" id="PFH58245.1"/>
    </source>
</evidence>
<evidence type="ECO:0000256" key="1">
    <source>
        <dbReference type="SAM" id="MobiDB-lite"/>
    </source>
</evidence>
<gene>
    <name evidence="2" type="ORF">XA68_13978</name>
</gene>
<name>A0A2A9P9Q5_OPHUN</name>
<sequence>MPLAVTSEKANKAKPSIDAVPILDTSGRAAGRTVQHAGVGSREGVGYGIGGPRGRSGHLRYCLFARGWFKDGEEESSGGETAQELGQWAGSSLDGPALACSHGHDDARGVCNDGPLRSTPPRRRIQDDAMRCAPVAPRPLPHLLCAWR</sequence>
<dbReference type="AlphaFoldDB" id="A0A2A9P9Q5"/>
<organism evidence="2 3">
    <name type="scientific">Ophiocordyceps unilateralis</name>
    <name type="common">Zombie-ant fungus</name>
    <name type="synonym">Torrubia unilateralis</name>
    <dbReference type="NCBI Taxonomy" id="268505"/>
    <lineage>
        <taxon>Eukaryota</taxon>
        <taxon>Fungi</taxon>
        <taxon>Dikarya</taxon>
        <taxon>Ascomycota</taxon>
        <taxon>Pezizomycotina</taxon>
        <taxon>Sordariomycetes</taxon>
        <taxon>Hypocreomycetidae</taxon>
        <taxon>Hypocreales</taxon>
        <taxon>Ophiocordycipitaceae</taxon>
        <taxon>Ophiocordyceps</taxon>
    </lineage>
</organism>
<protein>
    <submittedName>
        <fullName evidence="2">Uncharacterized protein</fullName>
    </submittedName>
</protein>
<dbReference type="EMBL" id="LAZP02000311">
    <property type="protein sequence ID" value="PFH58245.1"/>
    <property type="molecule type" value="Genomic_DNA"/>
</dbReference>